<feature type="binding site" evidence="15">
    <location>
        <begin position="17"/>
        <end position="25"/>
    </location>
    <ligand>
        <name>ATP</name>
        <dbReference type="ChEBI" id="CHEBI:30616"/>
    </ligand>
</feature>
<dbReference type="InterPro" id="IPR001518">
    <property type="entry name" value="Arginosuc_synth"/>
</dbReference>
<feature type="binding site" evidence="15">
    <location>
        <position position="280"/>
    </location>
    <ligand>
        <name>L-citrulline</name>
        <dbReference type="ChEBI" id="CHEBI:57743"/>
    </ligand>
</feature>
<comment type="catalytic activity">
    <reaction evidence="14 15">
        <text>L-citrulline + L-aspartate + ATP = 2-(N(omega)-L-arginino)succinate + AMP + diphosphate + H(+)</text>
        <dbReference type="Rhea" id="RHEA:10932"/>
        <dbReference type="ChEBI" id="CHEBI:15378"/>
        <dbReference type="ChEBI" id="CHEBI:29991"/>
        <dbReference type="ChEBI" id="CHEBI:30616"/>
        <dbReference type="ChEBI" id="CHEBI:33019"/>
        <dbReference type="ChEBI" id="CHEBI:57472"/>
        <dbReference type="ChEBI" id="CHEBI:57743"/>
        <dbReference type="ChEBI" id="CHEBI:456215"/>
        <dbReference type="EC" id="6.3.4.5"/>
    </reaction>
</comment>
<comment type="subunit">
    <text evidence="4 15">Homotetramer.</text>
</comment>
<dbReference type="AlphaFoldDB" id="A0A0H3WST1"/>
<dbReference type="Pfam" id="PF20979">
    <property type="entry name" value="Arginosuc_syn_C"/>
    <property type="match status" value="1"/>
</dbReference>
<dbReference type="GO" id="GO:0000053">
    <property type="term" value="P:argininosuccinate metabolic process"/>
    <property type="evidence" value="ECO:0007669"/>
    <property type="project" value="TreeGrafter"/>
</dbReference>
<dbReference type="SUPFAM" id="SSF69864">
    <property type="entry name" value="Argininosuccinate synthetase, C-terminal domain"/>
    <property type="match status" value="1"/>
</dbReference>
<dbReference type="GO" id="GO:0042803">
    <property type="term" value="F:protein homodimerization activity"/>
    <property type="evidence" value="ECO:0007669"/>
    <property type="project" value="InterPro"/>
</dbReference>
<comment type="similarity">
    <text evidence="3 15">Belongs to the argininosuccinate synthase family. Type 2 subfamily.</text>
</comment>
<evidence type="ECO:0000256" key="14">
    <source>
        <dbReference type="ARBA" id="ARBA00049077"/>
    </source>
</evidence>
<dbReference type="GO" id="GO:0000050">
    <property type="term" value="P:urea cycle"/>
    <property type="evidence" value="ECO:0007669"/>
    <property type="project" value="TreeGrafter"/>
</dbReference>
<keyword evidence="12 15" id="KW-0067">ATP-binding</keyword>
<evidence type="ECO:0000256" key="7">
    <source>
        <dbReference type="ARBA" id="ARBA00022490"/>
    </source>
</evidence>
<dbReference type="PATRIC" id="fig|656179.3.peg.2781"/>
<dbReference type="Gene3D" id="3.40.50.620">
    <property type="entry name" value="HUPs"/>
    <property type="match status" value="1"/>
</dbReference>
<dbReference type="OrthoDB" id="9801641at2"/>
<name>A0A0H3WST1_9BURK</name>
<dbReference type="FunFam" id="1.10.287.400:FF:000001">
    <property type="entry name" value="Argininosuccinate synthase"/>
    <property type="match status" value="1"/>
</dbReference>
<keyword evidence="7 15" id="KW-0963">Cytoplasm</keyword>
<dbReference type="EMBL" id="CP011807">
    <property type="protein sequence ID" value="AKM30837.1"/>
    <property type="molecule type" value="Genomic_DNA"/>
</dbReference>
<dbReference type="STRING" id="656179.AB870_13070"/>
<dbReference type="Proteomes" id="UP000035651">
    <property type="component" value="Chromosome"/>
</dbReference>
<evidence type="ECO:0000256" key="4">
    <source>
        <dbReference type="ARBA" id="ARBA00011881"/>
    </source>
</evidence>
<keyword evidence="8 15" id="KW-0055">Arginine biosynthesis</keyword>
<dbReference type="InterPro" id="IPR024074">
    <property type="entry name" value="AS_cat/multimer_dom_body"/>
</dbReference>
<keyword evidence="19" id="KW-1185">Reference proteome</keyword>
<dbReference type="PANTHER" id="PTHR11587">
    <property type="entry name" value="ARGININOSUCCINATE SYNTHASE"/>
    <property type="match status" value="1"/>
</dbReference>
<dbReference type="PROSITE" id="PS00565">
    <property type="entry name" value="ARGININOSUCCIN_SYN_2"/>
    <property type="match status" value="1"/>
</dbReference>
<keyword evidence="10 15" id="KW-0028">Amino-acid biosynthesis</keyword>
<evidence type="ECO:0000256" key="13">
    <source>
        <dbReference type="ARBA" id="ARBA00029916"/>
    </source>
</evidence>
<feature type="binding site" evidence="15">
    <location>
        <position position="131"/>
    </location>
    <ligand>
        <name>ATP</name>
        <dbReference type="ChEBI" id="CHEBI:30616"/>
    </ligand>
</feature>
<keyword evidence="11 15" id="KW-0547">Nucleotide-binding</keyword>
<dbReference type="InterPro" id="IPR023437">
    <property type="entry name" value="Arg_succ_synth_type2_subfam"/>
</dbReference>
<proteinExistence type="inferred from homology"/>
<dbReference type="SUPFAM" id="SSF52402">
    <property type="entry name" value="Adenine nucleotide alpha hydrolases-like"/>
    <property type="match status" value="1"/>
</dbReference>
<feature type="binding site" evidence="15">
    <location>
        <position position="194"/>
    </location>
    <ligand>
        <name>ATP</name>
        <dbReference type="ChEBI" id="CHEBI:30616"/>
    </ligand>
</feature>
<feature type="binding site" evidence="15">
    <location>
        <position position="139"/>
    </location>
    <ligand>
        <name>L-citrulline</name>
        <dbReference type="ChEBI" id="CHEBI:57743"/>
    </ligand>
</feature>
<feature type="binding site" evidence="15">
    <location>
        <position position="131"/>
    </location>
    <ligand>
        <name>L-aspartate</name>
        <dbReference type="ChEBI" id="CHEBI:29991"/>
    </ligand>
</feature>
<dbReference type="NCBIfam" id="NF003779">
    <property type="entry name" value="PRK05370.1"/>
    <property type="match status" value="1"/>
</dbReference>
<evidence type="ECO:0000256" key="3">
    <source>
        <dbReference type="ARBA" id="ARBA00009088"/>
    </source>
</evidence>
<accession>A0A0H3WST1</accession>
<evidence type="ECO:0000256" key="9">
    <source>
        <dbReference type="ARBA" id="ARBA00022598"/>
    </source>
</evidence>
<dbReference type="KEGG" id="pfg:AB870_13070"/>
<feature type="domain" description="Arginosuccinate synthase-like N-terminal" evidence="16">
    <location>
        <begin position="14"/>
        <end position="160"/>
    </location>
</feature>
<dbReference type="Gene3D" id="3.90.1260.10">
    <property type="entry name" value="Argininosuccinate synthetase, chain A, domain 2"/>
    <property type="match status" value="1"/>
</dbReference>
<feature type="binding site" evidence="15">
    <location>
        <position position="135"/>
    </location>
    <ligand>
        <name>L-citrulline</name>
        <dbReference type="ChEBI" id="CHEBI:57743"/>
    </ligand>
</feature>
<evidence type="ECO:0000256" key="1">
    <source>
        <dbReference type="ARBA" id="ARBA00004496"/>
    </source>
</evidence>
<evidence type="ECO:0000256" key="2">
    <source>
        <dbReference type="ARBA" id="ARBA00004967"/>
    </source>
</evidence>
<evidence type="ECO:0000256" key="5">
    <source>
        <dbReference type="ARBA" id="ARBA00012286"/>
    </source>
</evidence>
<evidence type="ECO:0000259" key="16">
    <source>
        <dbReference type="Pfam" id="PF00764"/>
    </source>
</evidence>
<evidence type="ECO:0000313" key="19">
    <source>
        <dbReference type="Proteomes" id="UP000035651"/>
    </source>
</evidence>
<dbReference type="UniPathway" id="UPA00068">
    <property type="reaction ID" value="UER00113"/>
</dbReference>
<dbReference type="InterPro" id="IPR024073">
    <property type="entry name" value="AS_multimer_C_tail"/>
</dbReference>
<evidence type="ECO:0000256" key="10">
    <source>
        <dbReference type="ARBA" id="ARBA00022605"/>
    </source>
</evidence>
<dbReference type="GO" id="GO:0005737">
    <property type="term" value="C:cytoplasm"/>
    <property type="evidence" value="ECO:0007669"/>
    <property type="project" value="UniProtKB-SubCell"/>
</dbReference>
<sequence>MTTILQHIPTGQRVGIAFSGGLDTSAALLWMRQKGAIPYAYTANLGQPDEPDYEAIPRRAMGYGAENARLIDCRAQLVAEGIAALQSGAFHISTAGVTYFNTTPIGRAVTGTMLVAAMKEDGVNIWGDGSTYKGNDIERFYRYGLLTNPGLQIYKPWLDQTFIDELGGRKEMSEFLIANGFDYKMSVEKAYSTDSNMLGATHEAKDLEHLNSGIKIVQPIMGVPFWRDDCAIKAEEVTVRFEEGQPVALNGKTFANAVELFEEANRIGGRHGLGMSDQIENRIIEAKSRGIYEAPGLALLFIAYERLVTGIHNEDTIEQYRENGRRLGRLLYQGRWFDPQAIMLRETAQRWVARAVTGEVTIELRRGNDYSLLNTTSPNLTYKPERLTMEKGDSVFTPLDRIGQLTMRTLDIVDTREKLMTYAKAGLLTSTSDDALPQLEGKKD</sequence>
<dbReference type="InterPro" id="IPR048268">
    <property type="entry name" value="Arginosuc_syn_C"/>
</dbReference>
<organism evidence="18 19">
    <name type="scientific">Pandoraea faecigallinarum</name>
    <dbReference type="NCBI Taxonomy" id="656179"/>
    <lineage>
        <taxon>Bacteria</taxon>
        <taxon>Pseudomonadati</taxon>
        <taxon>Pseudomonadota</taxon>
        <taxon>Betaproteobacteria</taxon>
        <taxon>Burkholderiales</taxon>
        <taxon>Burkholderiaceae</taxon>
        <taxon>Pandoraea</taxon>
    </lineage>
</organism>
<dbReference type="HAMAP" id="MF_00581">
    <property type="entry name" value="Arg_succ_synth_type2"/>
    <property type="match status" value="1"/>
</dbReference>
<feature type="binding site" evidence="15">
    <location>
        <position position="135"/>
    </location>
    <ligand>
        <name>L-aspartate</name>
        <dbReference type="ChEBI" id="CHEBI:29991"/>
    </ligand>
</feature>
<dbReference type="NCBIfam" id="TIGR00032">
    <property type="entry name" value="argG"/>
    <property type="match status" value="1"/>
</dbReference>
<protein>
    <recommendedName>
        <fullName evidence="6 15">Argininosuccinate synthase</fullName>
        <ecNumber evidence="5 15">6.3.4.5</ecNumber>
    </recommendedName>
    <alternativeName>
        <fullName evidence="13 15">Citrulline--aspartate ligase</fullName>
    </alternativeName>
</protein>
<comment type="pathway">
    <text evidence="2 15">Amino-acid biosynthesis; L-arginine biosynthesis; L-arginine from L-ornithine and carbamoyl phosphate: step 2/3.</text>
</comment>
<feature type="domain" description="Arginosuccinate synthase C-terminal" evidence="17">
    <location>
        <begin position="191"/>
        <end position="403"/>
    </location>
</feature>
<feature type="binding site" evidence="15">
    <location>
        <position position="136"/>
    </location>
    <ligand>
        <name>ATP</name>
        <dbReference type="ChEBI" id="CHEBI:30616"/>
    </ligand>
</feature>
<evidence type="ECO:0000256" key="6">
    <source>
        <dbReference type="ARBA" id="ARBA00014810"/>
    </source>
</evidence>
<keyword evidence="9 15" id="KW-0436">Ligase</keyword>
<dbReference type="InterPro" id="IPR023434">
    <property type="entry name" value="Arginosuc_synth_type_1_subfam"/>
</dbReference>
<feature type="binding site" evidence="15">
    <location>
        <position position="136"/>
    </location>
    <ligand>
        <name>L-aspartate</name>
        <dbReference type="ChEBI" id="CHEBI:29991"/>
    </ligand>
</feature>
<feature type="binding site" evidence="15">
    <location>
        <position position="203"/>
    </location>
    <ligand>
        <name>L-citrulline</name>
        <dbReference type="ChEBI" id="CHEBI:57743"/>
    </ligand>
</feature>
<feature type="binding site" evidence="15">
    <location>
        <position position="192"/>
    </location>
    <ligand>
        <name>L-citrulline</name>
        <dbReference type="ChEBI" id="CHEBI:57743"/>
    </ligand>
</feature>
<dbReference type="PANTHER" id="PTHR11587:SF2">
    <property type="entry name" value="ARGININOSUCCINATE SYNTHASE"/>
    <property type="match status" value="1"/>
</dbReference>
<evidence type="ECO:0000256" key="12">
    <source>
        <dbReference type="ARBA" id="ARBA00022840"/>
    </source>
</evidence>
<evidence type="ECO:0000313" key="18">
    <source>
        <dbReference type="EMBL" id="AKM30837.1"/>
    </source>
</evidence>
<dbReference type="InterPro" id="IPR018223">
    <property type="entry name" value="Arginosuc_synth_CS"/>
</dbReference>
<dbReference type="GO" id="GO:0006526">
    <property type="term" value="P:L-arginine biosynthetic process"/>
    <property type="evidence" value="ECO:0007669"/>
    <property type="project" value="UniProtKB-UniRule"/>
</dbReference>
<dbReference type="CDD" id="cd01999">
    <property type="entry name" value="ASS"/>
    <property type="match status" value="1"/>
</dbReference>
<evidence type="ECO:0000256" key="8">
    <source>
        <dbReference type="ARBA" id="ARBA00022571"/>
    </source>
</evidence>
<feature type="binding site" evidence="15">
    <location>
        <position position="201"/>
    </location>
    <ligand>
        <name>L-citrulline</name>
        <dbReference type="ChEBI" id="CHEBI:57743"/>
    </ligand>
</feature>
<gene>
    <name evidence="15" type="primary">argG</name>
    <name evidence="18" type="ORF">AB870_13070</name>
</gene>
<evidence type="ECO:0000259" key="17">
    <source>
        <dbReference type="Pfam" id="PF20979"/>
    </source>
</evidence>
<dbReference type="Pfam" id="PF00764">
    <property type="entry name" value="Arginosuc_synth"/>
    <property type="match status" value="1"/>
</dbReference>
<feature type="binding site" evidence="15">
    <location>
        <position position="99"/>
    </location>
    <ligand>
        <name>L-citrulline</name>
        <dbReference type="ChEBI" id="CHEBI:57743"/>
    </ligand>
</feature>
<reference evidence="18" key="1">
    <citation type="submission" date="2016-06" db="EMBL/GenBank/DDBJ databases">
        <title>Complete Genome Sequence of Pandoraea faecigallinarum DSM-23572.</title>
        <authorList>
            <person name="Yong D."/>
            <person name="Ee R."/>
            <person name="Lim Y.-L."/>
            <person name="Yin W.-F."/>
            <person name="Chan K.-G."/>
        </authorList>
    </citation>
    <scope>NUCLEOTIDE SEQUENCE</scope>
    <source>
        <strain evidence="18">DSM 23572</strain>
    </source>
</reference>
<feature type="binding site" evidence="15">
    <location>
        <position position="129"/>
    </location>
    <ligand>
        <name>ATP</name>
        <dbReference type="ChEBI" id="CHEBI:30616"/>
    </ligand>
</feature>
<dbReference type="Gene3D" id="1.10.287.400">
    <property type="match status" value="1"/>
</dbReference>
<comment type="subcellular location">
    <subcellularLocation>
        <location evidence="1 15">Cytoplasm</location>
    </subcellularLocation>
</comment>
<dbReference type="InterPro" id="IPR014729">
    <property type="entry name" value="Rossmann-like_a/b/a_fold"/>
</dbReference>
<evidence type="ECO:0000256" key="15">
    <source>
        <dbReference type="HAMAP-Rule" id="MF_00581"/>
    </source>
</evidence>
<dbReference type="GO" id="GO:0004055">
    <property type="term" value="F:argininosuccinate synthase activity"/>
    <property type="evidence" value="ECO:0007669"/>
    <property type="project" value="UniProtKB-UniRule"/>
</dbReference>
<dbReference type="InterPro" id="IPR048267">
    <property type="entry name" value="Arginosuc_syn_N"/>
</dbReference>
<feature type="binding site" evidence="15">
    <location>
        <position position="43"/>
    </location>
    <ligand>
        <name>ATP</name>
        <dbReference type="ChEBI" id="CHEBI:30616"/>
    </ligand>
</feature>
<evidence type="ECO:0000256" key="11">
    <source>
        <dbReference type="ARBA" id="ARBA00022741"/>
    </source>
</evidence>
<dbReference type="EC" id="6.3.4.5" evidence="5 15"/>
<dbReference type="GO" id="GO:0005524">
    <property type="term" value="F:ATP binding"/>
    <property type="evidence" value="ECO:0007669"/>
    <property type="project" value="UniProtKB-UniRule"/>
</dbReference>
<dbReference type="RefSeq" id="WP_047906663.1">
    <property type="nucleotide sequence ID" value="NZ_CP011807.3"/>
</dbReference>
<dbReference type="PROSITE" id="PS00564">
    <property type="entry name" value="ARGININOSUCCIN_SYN_1"/>
    <property type="match status" value="1"/>
</dbReference>